<feature type="transmembrane region" description="Helical" evidence="7">
    <location>
        <begin position="357"/>
        <end position="380"/>
    </location>
</feature>
<feature type="transmembrane region" description="Helical" evidence="7">
    <location>
        <begin position="202"/>
        <end position="226"/>
    </location>
</feature>
<dbReference type="SUPFAM" id="SSF103473">
    <property type="entry name" value="MFS general substrate transporter"/>
    <property type="match status" value="1"/>
</dbReference>
<dbReference type="EMBL" id="JAGTUU010000009">
    <property type="protein sequence ID" value="MBS0126343.1"/>
    <property type="molecule type" value="Genomic_DNA"/>
</dbReference>
<feature type="transmembrane region" description="Helical" evidence="7">
    <location>
        <begin position="293"/>
        <end position="313"/>
    </location>
</feature>
<keyword evidence="6 7" id="KW-0472">Membrane</keyword>
<feature type="transmembrane region" description="Helical" evidence="7">
    <location>
        <begin position="98"/>
        <end position="116"/>
    </location>
</feature>
<protein>
    <submittedName>
        <fullName evidence="9">MFS transporter</fullName>
    </submittedName>
</protein>
<evidence type="ECO:0000256" key="2">
    <source>
        <dbReference type="ARBA" id="ARBA00022448"/>
    </source>
</evidence>
<dbReference type="PANTHER" id="PTHR23517:SF3">
    <property type="entry name" value="INTEGRAL MEMBRANE TRANSPORT PROTEIN"/>
    <property type="match status" value="1"/>
</dbReference>
<reference evidence="9" key="1">
    <citation type="submission" date="2021-04" db="EMBL/GenBank/DDBJ databases">
        <authorList>
            <person name="Yoon J."/>
        </authorList>
    </citation>
    <scope>NUCLEOTIDE SEQUENCE</scope>
    <source>
        <strain evidence="9">KMU-90</strain>
    </source>
</reference>
<keyword evidence="4 7" id="KW-0812">Transmembrane</keyword>
<evidence type="ECO:0000256" key="6">
    <source>
        <dbReference type="ARBA" id="ARBA00023136"/>
    </source>
</evidence>
<gene>
    <name evidence="9" type="ORF">KB874_19860</name>
</gene>
<feature type="transmembrane region" description="Helical" evidence="7">
    <location>
        <begin position="161"/>
        <end position="181"/>
    </location>
</feature>
<feature type="transmembrane region" description="Helical" evidence="7">
    <location>
        <begin position="270"/>
        <end position="287"/>
    </location>
</feature>
<comment type="subcellular location">
    <subcellularLocation>
        <location evidence="1">Cell membrane</location>
        <topology evidence="1">Multi-pass membrane protein</topology>
    </subcellularLocation>
</comment>
<dbReference type="GO" id="GO:0005886">
    <property type="term" value="C:plasma membrane"/>
    <property type="evidence" value="ECO:0007669"/>
    <property type="project" value="UniProtKB-SubCell"/>
</dbReference>
<dbReference type="PANTHER" id="PTHR23517">
    <property type="entry name" value="RESISTANCE PROTEIN MDTM, PUTATIVE-RELATED-RELATED"/>
    <property type="match status" value="1"/>
</dbReference>
<dbReference type="PROSITE" id="PS50850">
    <property type="entry name" value="MFS"/>
    <property type="match status" value="1"/>
</dbReference>
<accession>A0A8J7WJS0</accession>
<feature type="transmembrane region" description="Helical" evidence="7">
    <location>
        <begin position="128"/>
        <end position="149"/>
    </location>
</feature>
<proteinExistence type="predicted"/>
<feature type="transmembrane region" description="Helical" evidence="7">
    <location>
        <begin position="42"/>
        <end position="61"/>
    </location>
</feature>
<evidence type="ECO:0000313" key="10">
    <source>
        <dbReference type="Proteomes" id="UP000681356"/>
    </source>
</evidence>
<dbReference type="GO" id="GO:0022857">
    <property type="term" value="F:transmembrane transporter activity"/>
    <property type="evidence" value="ECO:0007669"/>
    <property type="project" value="InterPro"/>
</dbReference>
<dbReference type="Proteomes" id="UP000681356">
    <property type="component" value="Unassembled WGS sequence"/>
</dbReference>
<comment type="caution">
    <text evidence="9">The sequence shown here is derived from an EMBL/GenBank/DDBJ whole genome shotgun (WGS) entry which is preliminary data.</text>
</comment>
<dbReference type="Gene3D" id="1.20.1250.20">
    <property type="entry name" value="MFS general substrate transporter like domains"/>
    <property type="match status" value="1"/>
</dbReference>
<feature type="transmembrane region" description="Helical" evidence="7">
    <location>
        <begin position="246"/>
        <end position="263"/>
    </location>
</feature>
<evidence type="ECO:0000256" key="3">
    <source>
        <dbReference type="ARBA" id="ARBA00022475"/>
    </source>
</evidence>
<evidence type="ECO:0000313" key="9">
    <source>
        <dbReference type="EMBL" id="MBS0126343.1"/>
    </source>
</evidence>
<name>A0A8J7WJS0_9RHOB</name>
<dbReference type="AlphaFoldDB" id="A0A8J7WJS0"/>
<organism evidence="9 10">
    <name type="scientific">Thetidibacter halocola</name>
    <dbReference type="NCBI Taxonomy" id="2827239"/>
    <lineage>
        <taxon>Bacteria</taxon>
        <taxon>Pseudomonadati</taxon>
        <taxon>Pseudomonadota</taxon>
        <taxon>Alphaproteobacteria</taxon>
        <taxon>Rhodobacterales</taxon>
        <taxon>Roseobacteraceae</taxon>
        <taxon>Thetidibacter</taxon>
    </lineage>
</organism>
<evidence type="ECO:0000256" key="7">
    <source>
        <dbReference type="SAM" id="Phobius"/>
    </source>
</evidence>
<evidence type="ECO:0000259" key="8">
    <source>
        <dbReference type="PROSITE" id="PS50850"/>
    </source>
</evidence>
<dbReference type="InterPro" id="IPR020846">
    <property type="entry name" value="MFS_dom"/>
</dbReference>
<dbReference type="RefSeq" id="WP_212538310.1">
    <property type="nucleotide sequence ID" value="NZ_JAGTUU010000009.1"/>
</dbReference>
<keyword evidence="10" id="KW-1185">Reference proteome</keyword>
<keyword evidence="2" id="KW-0813">Transport</keyword>
<feature type="domain" description="Major facilitator superfamily (MFS) profile" evidence="8">
    <location>
        <begin position="7"/>
        <end position="381"/>
    </location>
</feature>
<feature type="transmembrane region" description="Helical" evidence="7">
    <location>
        <begin position="325"/>
        <end position="345"/>
    </location>
</feature>
<dbReference type="InterPro" id="IPR011701">
    <property type="entry name" value="MFS"/>
</dbReference>
<keyword evidence="5 7" id="KW-1133">Transmembrane helix</keyword>
<evidence type="ECO:0000256" key="4">
    <source>
        <dbReference type="ARBA" id="ARBA00022692"/>
    </source>
</evidence>
<sequence length="387" mass="40172">MTSRWSALAILFTVRMTMGFQFQAVAATGPLFMERHGASLADLGFLIGLYMLPGFVIALPGGGIARLLGDKRVVTAALGLMVLGGLLMWRVPLWEAQVAGRVLAGTGGVLLNVLMSKMVQDWFAGREIATAMGIFVNSWPVGIALALVVLPPFAASMGLSVAFGVTVAVNLAALALFAALYRDAPQGRRGGAKGGWPVGPALTGILLAALIWGFYNAAIAMVFSFGPTLLTERGYTLAEASSTTSLALWLGALSVPAGGILADRLGQSDAVLTLGLAGFGATFLMVLQPGLPALAFVMVGLIFGLPAGPIMALPTRVLPAETRALGMGLFFTLYYVVMVAAPALAGVAAEALGRSEAAFWLGIGFLVLCLLAFAAFLRLVRAMQPVQ</sequence>
<evidence type="ECO:0000256" key="5">
    <source>
        <dbReference type="ARBA" id="ARBA00022989"/>
    </source>
</evidence>
<evidence type="ECO:0000256" key="1">
    <source>
        <dbReference type="ARBA" id="ARBA00004651"/>
    </source>
</evidence>
<dbReference type="InterPro" id="IPR050171">
    <property type="entry name" value="MFS_Transporters"/>
</dbReference>
<feature type="transmembrane region" description="Helical" evidence="7">
    <location>
        <begin position="73"/>
        <end position="92"/>
    </location>
</feature>
<dbReference type="InterPro" id="IPR036259">
    <property type="entry name" value="MFS_trans_sf"/>
</dbReference>
<dbReference type="Pfam" id="PF07690">
    <property type="entry name" value="MFS_1"/>
    <property type="match status" value="1"/>
</dbReference>
<keyword evidence="3" id="KW-1003">Cell membrane</keyword>